<sequence>MRVKSRVLLGTVATNLIKTVFSLSIPEFNECYDTHKEEEIWPSYNFHTCILNADSLGHTLSQNMVIKDCQNFQDKTYLPKMISKYFTESASMLEGSSSRIEKMIVHLTGLPDTALNTAPEFVVDNEYFHSLETKTEALSYYLFYYHDDTQLIAQYRSELVGILQTIKSITASASLNYSSLLESIAINISGNFQGFTGAGNVFMIDSINDLVSQLKELLDTYEQLSATLAKERAAFLRFYLDNQSNHEETDVTSVMHSCINSSISHTDVLNQNKRPLGQYSPLGLYFNSMKAVQELYYKDMNLAESNHRTQEHASLQLRYNAITNYIEKRLKKVFGLTRNDYFDVEKIDGDDSSARALLNNLNAYISRFEWAFDESTDVDVVWSAQLMDQISQEFIALTELGIVDETKLIFS</sequence>
<reference evidence="3" key="1">
    <citation type="submission" date="2017-01" db="EMBL/GenBank/DDBJ databases">
        <authorList>
            <person name="Wang Y."/>
            <person name="White M."/>
            <person name="Kvist S."/>
            <person name="Moncalvo J.-M."/>
        </authorList>
    </citation>
    <scope>NUCLEOTIDE SEQUENCE [LARGE SCALE GENOMIC DNA]</scope>
    <source>
        <strain evidence="3">COL-18-3</strain>
    </source>
</reference>
<name>A0A1R1PV01_ZANCU</name>
<keyword evidence="3" id="KW-1185">Reference proteome</keyword>
<evidence type="ECO:0000313" key="3">
    <source>
        <dbReference type="Proteomes" id="UP000188320"/>
    </source>
</evidence>
<dbReference type="Proteomes" id="UP000188320">
    <property type="component" value="Unassembled WGS sequence"/>
</dbReference>
<evidence type="ECO:0000313" key="2">
    <source>
        <dbReference type="EMBL" id="OMH84804.1"/>
    </source>
</evidence>
<dbReference type="AlphaFoldDB" id="A0A1R1PV01"/>
<feature type="coiled-coil region" evidence="1">
    <location>
        <begin position="204"/>
        <end position="234"/>
    </location>
</feature>
<gene>
    <name evidence="2" type="ORF">AX774_g1662</name>
</gene>
<protein>
    <submittedName>
        <fullName evidence="2">Uncharacterized protein</fullName>
    </submittedName>
</protein>
<keyword evidence="1" id="KW-0175">Coiled coil</keyword>
<dbReference type="EMBL" id="LSSK01000146">
    <property type="protein sequence ID" value="OMH84804.1"/>
    <property type="molecule type" value="Genomic_DNA"/>
</dbReference>
<evidence type="ECO:0000256" key="1">
    <source>
        <dbReference type="SAM" id="Coils"/>
    </source>
</evidence>
<accession>A0A1R1PV01</accession>
<organism evidence="2 3">
    <name type="scientific">Zancudomyces culisetae</name>
    <name type="common">Gut fungus</name>
    <name type="synonym">Smittium culisetae</name>
    <dbReference type="NCBI Taxonomy" id="1213189"/>
    <lineage>
        <taxon>Eukaryota</taxon>
        <taxon>Fungi</taxon>
        <taxon>Fungi incertae sedis</taxon>
        <taxon>Zoopagomycota</taxon>
        <taxon>Kickxellomycotina</taxon>
        <taxon>Harpellomycetes</taxon>
        <taxon>Harpellales</taxon>
        <taxon>Legeriomycetaceae</taxon>
        <taxon>Zancudomyces</taxon>
    </lineage>
</organism>
<comment type="caution">
    <text evidence="2">The sequence shown here is derived from an EMBL/GenBank/DDBJ whole genome shotgun (WGS) entry which is preliminary data.</text>
</comment>
<proteinExistence type="predicted"/>